<sequence length="393" mass="47382">MNAISQLKKNFIFRIKELENTYLQAHEQLFVDVSSKKVIVKYFCEKDNKEQKSECRFAIEAKNVEKLKKTMFLQFTSPENNVLENPCNLQIYKEVFNHIITFWLDYAKLKNEYLFIDVYNADNNLTSKLEQFLIELDFFNCTEYSKILDCEHINLSNVYGYLGEEQITYLSNMLTFHSELAEVRISEPTFFMDSYDYNQQKGLFRLERQNYYFENALFKIIPRKSFLFVEGKQIPQKRFDFKKGVMLEILDYIKEQMKMPNLLKPPRTHFSNLVKNHLKINPYKINLEYNYCEIENRIEEGQLENESAYMVDIFKRAEKKAKKNLKDEEFKVIQTNLFCKMYKIHTQKYAWYIVVNIESHKFWMIPTKNRDKTPQQVIDIILFYLEGKWLLEA</sequence>
<protein>
    <submittedName>
        <fullName evidence="1">Uncharacterized protein</fullName>
    </submittedName>
</protein>
<reference evidence="1 2" key="1">
    <citation type="submission" date="2017-09" db="EMBL/GenBank/DDBJ databases">
        <title>Large-scale bioinformatics analysis of Bacillus genomes uncovers conserved roles of natural products in bacterial physiology.</title>
        <authorList>
            <consortium name="Agbiome Team Llc"/>
            <person name="Bleich R.M."/>
            <person name="Grubbs K.J."/>
            <person name="Santa Maria K.C."/>
            <person name="Allen S.E."/>
            <person name="Farag S."/>
            <person name="Shank E.A."/>
            <person name="Bowers A."/>
        </authorList>
    </citation>
    <scope>NUCLEOTIDE SEQUENCE [LARGE SCALE GENOMIC DNA]</scope>
    <source>
        <strain evidence="1 2">AFS085496</strain>
    </source>
</reference>
<dbReference type="EMBL" id="NUVX01000130">
    <property type="protein sequence ID" value="PFJ24641.1"/>
    <property type="molecule type" value="Genomic_DNA"/>
</dbReference>
<name>A0A9X6WF11_BACTU</name>
<evidence type="ECO:0000313" key="1">
    <source>
        <dbReference type="EMBL" id="PFJ24641.1"/>
    </source>
</evidence>
<comment type="caution">
    <text evidence="1">The sequence shown here is derived from an EMBL/GenBank/DDBJ whole genome shotgun (WGS) entry which is preliminary data.</text>
</comment>
<proteinExistence type="predicted"/>
<gene>
    <name evidence="1" type="ORF">COJ15_36505</name>
</gene>
<dbReference type="Proteomes" id="UP000224003">
    <property type="component" value="Unassembled WGS sequence"/>
</dbReference>
<accession>A0A9X6WF11</accession>
<organism evidence="1 2">
    <name type="scientific">Bacillus thuringiensis</name>
    <dbReference type="NCBI Taxonomy" id="1428"/>
    <lineage>
        <taxon>Bacteria</taxon>
        <taxon>Bacillati</taxon>
        <taxon>Bacillota</taxon>
        <taxon>Bacilli</taxon>
        <taxon>Bacillales</taxon>
        <taxon>Bacillaceae</taxon>
        <taxon>Bacillus</taxon>
        <taxon>Bacillus cereus group</taxon>
    </lineage>
</organism>
<evidence type="ECO:0000313" key="2">
    <source>
        <dbReference type="Proteomes" id="UP000224003"/>
    </source>
</evidence>
<dbReference type="RefSeq" id="WP_098517960.1">
    <property type="nucleotide sequence ID" value="NZ_NUVX01000130.1"/>
</dbReference>
<dbReference type="AlphaFoldDB" id="A0A9X6WF11"/>